<reference evidence="1 2" key="1">
    <citation type="journal article" date="2020" name="Arch. Microbiol.">
        <title>The genome sequence of the giant phototrophic gammaproteobacterium Thiospirillum jenense gives insight into its physiological properties and phylogenetic relationships.</title>
        <authorList>
            <person name="Imhoff J.F."/>
            <person name="Meyer T.E."/>
            <person name="Kyndt J.A."/>
        </authorList>
    </citation>
    <scope>NUCLEOTIDE SEQUENCE [LARGE SCALE GENOMIC DNA]</scope>
    <source>
        <strain evidence="1 2">DSM 216</strain>
    </source>
</reference>
<gene>
    <name evidence="1" type="ORF">HUK38_13380</name>
</gene>
<keyword evidence="2" id="KW-1185">Reference proteome</keyword>
<accession>A0A839HKH6</accession>
<sequence>MAQQLPAQTLQNQDFLLKRFVTEMQDQSYQMVHIASHGLFQGTPRTTLLSPMIVNWI</sequence>
<protein>
    <recommendedName>
        <fullName evidence="3">CHAT domain-containing protein</fullName>
    </recommendedName>
</protein>
<proteinExistence type="predicted"/>
<name>A0A839HKH6_9GAMM</name>
<dbReference type="EMBL" id="JABVCQ010000041">
    <property type="protein sequence ID" value="MBB1127208.1"/>
    <property type="molecule type" value="Genomic_DNA"/>
</dbReference>
<dbReference type="AlphaFoldDB" id="A0A839HKH6"/>
<organism evidence="1 2">
    <name type="scientific">Thiospirillum jenense</name>
    <dbReference type="NCBI Taxonomy" id="1653858"/>
    <lineage>
        <taxon>Bacteria</taxon>
        <taxon>Pseudomonadati</taxon>
        <taxon>Pseudomonadota</taxon>
        <taxon>Gammaproteobacteria</taxon>
        <taxon>Chromatiales</taxon>
        <taxon>Chromatiaceae</taxon>
        <taxon>Thiospirillum</taxon>
    </lineage>
</organism>
<evidence type="ECO:0000313" key="2">
    <source>
        <dbReference type="Proteomes" id="UP000548632"/>
    </source>
</evidence>
<comment type="caution">
    <text evidence="1">The sequence shown here is derived from an EMBL/GenBank/DDBJ whole genome shotgun (WGS) entry which is preliminary data.</text>
</comment>
<dbReference type="Proteomes" id="UP000548632">
    <property type="component" value="Unassembled WGS sequence"/>
</dbReference>
<evidence type="ECO:0000313" key="1">
    <source>
        <dbReference type="EMBL" id="MBB1127208.1"/>
    </source>
</evidence>
<evidence type="ECO:0008006" key="3">
    <source>
        <dbReference type="Google" id="ProtNLM"/>
    </source>
</evidence>